<dbReference type="Gene3D" id="3.30.565.10">
    <property type="entry name" value="Histidine kinase-like ATPase, C-terminal domain"/>
    <property type="match status" value="1"/>
</dbReference>
<name>A0A8T2IP40_9PIPI</name>
<dbReference type="InterPro" id="IPR036890">
    <property type="entry name" value="HATPase_C_sf"/>
</dbReference>
<dbReference type="GO" id="GO:0016887">
    <property type="term" value="F:ATP hydrolysis activity"/>
    <property type="evidence" value="ECO:0007669"/>
    <property type="project" value="InterPro"/>
</dbReference>
<dbReference type="InterPro" id="IPR014762">
    <property type="entry name" value="DNA_mismatch_repair_CS"/>
</dbReference>
<dbReference type="PANTHER" id="PTHR10073">
    <property type="entry name" value="DNA MISMATCH REPAIR PROTEIN MLH, PMS, MUTL"/>
    <property type="match status" value="1"/>
</dbReference>
<sequence length="141" mass="15304">MHHLSSSTIRLLSSSQVITSVVSVVKELMENALDASATNIDIKLENFGFDKIEVRDNGNGISQSDAAVMCVKHYTSKIKSHDDLEKLETYGFRGEALASICSVAEVHITTKTAADDISTQYILDNSGHVLSQKPTHLGQGK</sequence>
<dbReference type="GO" id="GO:0140664">
    <property type="term" value="F:ATP-dependent DNA damage sensor activity"/>
    <property type="evidence" value="ECO:0007669"/>
    <property type="project" value="InterPro"/>
</dbReference>
<organism evidence="2 3">
    <name type="scientific">Hymenochirus boettgeri</name>
    <name type="common">Congo dwarf clawed frog</name>
    <dbReference type="NCBI Taxonomy" id="247094"/>
    <lineage>
        <taxon>Eukaryota</taxon>
        <taxon>Metazoa</taxon>
        <taxon>Chordata</taxon>
        <taxon>Craniata</taxon>
        <taxon>Vertebrata</taxon>
        <taxon>Euteleostomi</taxon>
        <taxon>Amphibia</taxon>
        <taxon>Batrachia</taxon>
        <taxon>Anura</taxon>
        <taxon>Pipoidea</taxon>
        <taxon>Pipidae</taxon>
        <taxon>Pipinae</taxon>
        <taxon>Hymenochirus</taxon>
    </lineage>
</organism>
<protein>
    <submittedName>
        <fullName evidence="2">Uncharacterized protein</fullName>
    </submittedName>
</protein>
<dbReference type="EMBL" id="JAACNH010000009">
    <property type="protein sequence ID" value="KAG8432794.1"/>
    <property type="molecule type" value="Genomic_DNA"/>
</dbReference>
<dbReference type="OrthoDB" id="10263226at2759"/>
<accession>A0A8T2IP40</accession>
<dbReference type="SUPFAM" id="SSF55874">
    <property type="entry name" value="ATPase domain of HSP90 chaperone/DNA topoisomerase II/histidine kinase"/>
    <property type="match status" value="1"/>
</dbReference>
<reference evidence="2" key="1">
    <citation type="thesis" date="2020" institute="ProQuest LLC" country="789 East Eisenhower Parkway, Ann Arbor, MI, USA">
        <title>Comparative Genomics and Chromosome Evolution.</title>
        <authorList>
            <person name="Mudd A.B."/>
        </authorList>
    </citation>
    <scope>NUCLEOTIDE SEQUENCE</scope>
    <source>
        <strain evidence="2">Female2</strain>
        <tissue evidence="2">Blood</tissue>
    </source>
</reference>
<proteinExistence type="inferred from homology"/>
<evidence type="ECO:0000313" key="3">
    <source>
        <dbReference type="Proteomes" id="UP000812440"/>
    </source>
</evidence>
<dbReference type="PANTHER" id="PTHR10073:SF54">
    <property type="entry name" value="PMS1 PROTEIN HOMOLOG 1"/>
    <property type="match status" value="1"/>
</dbReference>
<evidence type="ECO:0000256" key="1">
    <source>
        <dbReference type="ARBA" id="ARBA00006082"/>
    </source>
</evidence>
<keyword evidence="3" id="KW-1185">Reference proteome</keyword>
<dbReference type="Proteomes" id="UP000812440">
    <property type="component" value="Chromosome 9"/>
</dbReference>
<dbReference type="InterPro" id="IPR038973">
    <property type="entry name" value="MutL/Mlh/Pms-like"/>
</dbReference>
<dbReference type="AlphaFoldDB" id="A0A8T2IP40"/>
<dbReference type="Pfam" id="PF13589">
    <property type="entry name" value="HATPase_c_3"/>
    <property type="match status" value="1"/>
</dbReference>
<comment type="caution">
    <text evidence="2">The sequence shown here is derived from an EMBL/GenBank/DDBJ whole genome shotgun (WGS) entry which is preliminary data.</text>
</comment>
<gene>
    <name evidence="2" type="ORF">GDO86_017148</name>
</gene>
<dbReference type="GO" id="GO:0032389">
    <property type="term" value="C:MutLalpha complex"/>
    <property type="evidence" value="ECO:0007669"/>
    <property type="project" value="TreeGrafter"/>
</dbReference>
<dbReference type="PROSITE" id="PS00058">
    <property type="entry name" value="DNA_MISMATCH_REPAIR_1"/>
    <property type="match status" value="1"/>
</dbReference>
<dbReference type="GO" id="GO:0006298">
    <property type="term" value="P:mismatch repair"/>
    <property type="evidence" value="ECO:0007669"/>
    <property type="project" value="InterPro"/>
</dbReference>
<comment type="similarity">
    <text evidence="1">Belongs to the DNA mismatch repair MutL/HexB family.</text>
</comment>
<dbReference type="FunFam" id="3.30.565.10:FF:000017">
    <property type="entry name" value="PMS1 homolog 1, mismatch repair system component"/>
    <property type="match status" value="1"/>
</dbReference>
<evidence type="ECO:0000313" key="2">
    <source>
        <dbReference type="EMBL" id="KAG8432794.1"/>
    </source>
</evidence>